<keyword evidence="2" id="KW-1185">Reference proteome</keyword>
<dbReference type="EMBL" id="JARQZJ010000105">
    <property type="protein sequence ID" value="KAK9887160.1"/>
    <property type="molecule type" value="Genomic_DNA"/>
</dbReference>
<proteinExistence type="predicted"/>
<protein>
    <submittedName>
        <fullName evidence="1">Uncharacterized protein</fullName>
    </submittedName>
</protein>
<accession>A0AAW1V139</accession>
<reference evidence="1 2" key="1">
    <citation type="submission" date="2023-03" db="EMBL/GenBank/DDBJ databases">
        <title>Genome insight into feeding habits of ladybird beetles.</title>
        <authorList>
            <person name="Li H.-S."/>
            <person name="Huang Y.-H."/>
            <person name="Pang H."/>
        </authorList>
    </citation>
    <scope>NUCLEOTIDE SEQUENCE [LARGE SCALE GENOMIC DNA]</scope>
    <source>
        <strain evidence="1">SYSU_2023b</strain>
        <tissue evidence="1">Whole body</tissue>
    </source>
</reference>
<name>A0AAW1V139_9CUCU</name>
<sequence>MLKRDRVCAADQVYRDSEVFDSGRLYLQRSLIFCYKKRTGIAHPDHIHDTRYKNEISYKNRMAKRIGQRHYNYSICKMFDILPKDLLSRKSLRSFKKQLGKWLIDVSVVEMRKVFN</sequence>
<dbReference type="Proteomes" id="UP001431783">
    <property type="component" value="Unassembled WGS sequence"/>
</dbReference>
<gene>
    <name evidence="1" type="ORF">WA026_020611</name>
</gene>
<comment type="caution">
    <text evidence="1">The sequence shown here is derived from an EMBL/GenBank/DDBJ whole genome shotgun (WGS) entry which is preliminary data.</text>
</comment>
<dbReference type="AlphaFoldDB" id="A0AAW1V139"/>
<evidence type="ECO:0000313" key="1">
    <source>
        <dbReference type="EMBL" id="KAK9887160.1"/>
    </source>
</evidence>
<organism evidence="1 2">
    <name type="scientific">Henosepilachna vigintioctopunctata</name>
    <dbReference type="NCBI Taxonomy" id="420089"/>
    <lineage>
        <taxon>Eukaryota</taxon>
        <taxon>Metazoa</taxon>
        <taxon>Ecdysozoa</taxon>
        <taxon>Arthropoda</taxon>
        <taxon>Hexapoda</taxon>
        <taxon>Insecta</taxon>
        <taxon>Pterygota</taxon>
        <taxon>Neoptera</taxon>
        <taxon>Endopterygota</taxon>
        <taxon>Coleoptera</taxon>
        <taxon>Polyphaga</taxon>
        <taxon>Cucujiformia</taxon>
        <taxon>Coccinelloidea</taxon>
        <taxon>Coccinellidae</taxon>
        <taxon>Epilachninae</taxon>
        <taxon>Epilachnini</taxon>
        <taxon>Henosepilachna</taxon>
    </lineage>
</organism>
<evidence type="ECO:0000313" key="2">
    <source>
        <dbReference type="Proteomes" id="UP001431783"/>
    </source>
</evidence>